<feature type="domain" description="EAL" evidence="11">
    <location>
        <begin position="266"/>
        <end position="515"/>
    </location>
</feature>
<comment type="catalytic activity">
    <reaction evidence="9">
        <text>3',3'-c-di-GMP + H2O = 5'-phosphoguanylyl(3'-&gt;5')guanosine + H(+)</text>
        <dbReference type="Rhea" id="RHEA:24902"/>
        <dbReference type="ChEBI" id="CHEBI:15377"/>
        <dbReference type="ChEBI" id="CHEBI:15378"/>
        <dbReference type="ChEBI" id="CHEBI:58754"/>
        <dbReference type="ChEBI" id="CHEBI:58805"/>
        <dbReference type="EC" id="3.1.4.52"/>
    </reaction>
</comment>
<dbReference type="InterPro" id="IPR001633">
    <property type="entry name" value="EAL_dom"/>
</dbReference>
<keyword evidence="5 10" id="KW-0812">Transmembrane</keyword>
<dbReference type="PANTHER" id="PTHR33121">
    <property type="entry name" value="CYCLIC DI-GMP PHOSPHODIESTERASE PDEF"/>
    <property type="match status" value="1"/>
</dbReference>
<dbReference type="GO" id="GO:0005886">
    <property type="term" value="C:plasma membrane"/>
    <property type="evidence" value="ECO:0007669"/>
    <property type="project" value="UniProtKB-SubCell"/>
</dbReference>
<dbReference type="InterPro" id="IPR024744">
    <property type="entry name" value="CSS-motif_dom"/>
</dbReference>
<evidence type="ECO:0000256" key="6">
    <source>
        <dbReference type="ARBA" id="ARBA00022801"/>
    </source>
</evidence>
<accession>A0A1C6Z416</accession>
<organism evidence="12 13">
    <name type="scientific">Hafnia alvei</name>
    <dbReference type="NCBI Taxonomy" id="569"/>
    <lineage>
        <taxon>Bacteria</taxon>
        <taxon>Pseudomonadati</taxon>
        <taxon>Pseudomonadota</taxon>
        <taxon>Gammaproteobacteria</taxon>
        <taxon>Enterobacterales</taxon>
        <taxon>Hafniaceae</taxon>
        <taxon>Hafnia</taxon>
    </lineage>
</organism>
<dbReference type="Proteomes" id="UP000094844">
    <property type="component" value="Unassembled WGS sequence"/>
</dbReference>
<evidence type="ECO:0000256" key="2">
    <source>
        <dbReference type="ARBA" id="ARBA00012282"/>
    </source>
</evidence>
<dbReference type="PROSITE" id="PS50883">
    <property type="entry name" value="EAL"/>
    <property type="match status" value="1"/>
</dbReference>
<evidence type="ECO:0000256" key="1">
    <source>
        <dbReference type="ARBA" id="ARBA00004651"/>
    </source>
</evidence>
<keyword evidence="4" id="KW-0973">c-di-GMP</keyword>
<dbReference type="SMART" id="SM00052">
    <property type="entry name" value="EAL"/>
    <property type="match status" value="1"/>
</dbReference>
<dbReference type="Pfam" id="PF00563">
    <property type="entry name" value="EAL"/>
    <property type="match status" value="1"/>
</dbReference>
<dbReference type="RefSeq" id="WP_072309599.1">
    <property type="nucleotide sequence ID" value="NZ_FMIQ01000059.1"/>
</dbReference>
<feature type="transmembrane region" description="Helical" evidence="10">
    <location>
        <begin position="245"/>
        <end position="264"/>
    </location>
</feature>
<evidence type="ECO:0000256" key="7">
    <source>
        <dbReference type="ARBA" id="ARBA00022989"/>
    </source>
</evidence>
<evidence type="ECO:0000259" key="11">
    <source>
        <dbReference type="PROSITE" id="PS50883"/>
    </source>
</evidence>
<dbReference type="GO" id="GO:0071111">
    <property type="term" value="F:cyclic-guanylate-specific phosphodiesterase activity"/>
    <property type="evidence" value="ECO:0007669"/>
    <property type="project" value="UniProtKB-EC"/>
</dbReference>
<sequence>MRFSKVAVKKYRLYRLLLAAGAGLFAFAISMGGRYSQELDTVRTAQHKAALSAVQQIDRLLNSANEISTTHNELVNSSCPQAQPRLLNMSVQLQTVRAILLVKNDVIFCSSLFGHRDYQLDVMFPTFAKPGHNLMLKAALLVKRGSPTLLFWVPTRTDPHSGMIHVFHIAMLSSFILEPQKPYVNYMALNVEGQTLIYGQEMIRQTRDITDKPSVALNSSQYAYSVGVFSDPDWQLALRSLPQHIPLSLLVFLLAGIIVFMVSANRMNLAYHISSAIQRKQFQLFCQPIIQSQSGECDGVEILLRWHDERQGWISPDIFIPLAEQHGLVQSLTRHLLYTLEQNRHLFPQSPDFYISINIAAEHFAQGQLARDLHNLWYQFNPETKLMLELTERTELQTADYAQLAELRAMGASLALDDFGTGHSSLSYLQNLHPDVLKIDKTFCATIGTDAINAKVLGSIVALGKELKLKLIVEGVETRQQADYLRQLGVCAMQGFYFARPMPIAEFPHWLAQQYAKPKKSGD</sequence>
<dbReference type="PANTHER" id="PTHR33121:SF79">
    <property type="entry name" value="CYCLIC DI-GMP PHOSPHODIESTERASE PDED-RELATED"/>
    <property type="match status" value="1"/>
</dbReference>
<reference evidence="12 13" key="1">
    <citation type="submission" date="2016-09" db="EMBL/GenBank/DDBJ databases">
        <authorList>
            <person name="Capua I."/>
            <person name="De Benedictis P."/>
            <person name="Joannis T."/>
            <person name="Lombin L.H."/>
            <person name="Cattoli G."/>
        </authorList>
    </citation>
    <scope>NUCLEOTIDE SEQUENCE [LARGE SCALE GENOMIC DNA]</scope>
    <source>
        <strain evidence="12 13">GB001</strain>
    </source>
</reference>
<dbReference type="EMBL" id="FMIQ01000059">
    <property type="protein sequence ID" value="SCM53788.1"/>
    <property type="molecule type" value="Genomic_DNA"/>
</dbReference>
<name>A0A1C6Z416_HAFAL</name>
<keyword evidence="3" id="KW-1003">Cell membrane</keyword>
<keyword evidence="7 10" id="KW-1133">Transmembrane helix</keyword>
<evidence type="ECO:0000256" key="4">
    <source>
        <dbReference type="ARBA" id="ARBA00022636"/>
    </source>
</evidence>
<comment type="subcellular location">
    <subcellularLocation>
        <location evidence="1">Cell membrane</location>
        <topology evidence="1">Multi-pass membrane protein</topology>
    </subcellularLocation>
</comment>
<dbReference type="CDD" id="cd01948">
    <property type="entry name" value="EAL"/>
    <property type="match status" value="1"/>
</dbReference>
<dbReference type="InterPro" id="IPR035919">
    <property type="entry name" value="EAL_sf"/>
</dbReference>
<evidence type="ECO:0000313" key="12">
    <source>
        <dbReference type="EMBL" id="SCM53788.1"/>
    </source>
</evidence>
<dbReference type="AlphaFoldDB" id="A0A1C6Z416"/>
<dbReference type="OrthoDB" id="675397at2"/>
<evidence type="ECO:0000256" key="9">
    <source>
        <dbReference type="ARBA" id="ARBA00034290"/>
    </source>
</evidence>
<gene>
    <name evidence="12" type="ORF">BN1044_03283</name>
</gene>
<dbReference type="SUPFAM" id="SSF141868">
    <property type="entry name" value="EAL domain-like"/>
    <property type="match status" value="1"/>
</dbReference>
<dbReference type="EC" id="3.1.4.52" evidence="2"/>
<evidence type="ECO:0000256" key="5">
    <source>
        <dbReference type="ARBA" id="ARBA00022692"/>
    </source>
</evidence>
<protein>
    <recommendedName>
        <fullName evidence="2">cyclic-guanylate-specific phosphodiesterase</fullName>
        <ecNumber evidence="2">3.1.4.52</ecNumber>
    </recommendedName>
</protein>
<proteinExistence type="predicted"/>
<keyword evidence="8 10" id="KW-0472">Membrane</keyword>
<dbReference type="InterPro" id="IPR050706">
    <property type="entry name" value="Cyclic-di-GMP_PDE-like"/>
</dbReference>
<evidence type="ECO:0000256" key="8">
    <source>
        <dbReference type="ARBA" id="ARBA00023136"/>
    </source>
</evidence>
<dbReference type="Gene3D" id="3.20.20.450">
    <property type="entry name" value="EAL domain"/>
    <property type="match status" value="1"/>
</dbReference>
<evidence type="ECO:0000313" key="13">
    <source>
        <dbReference type="Proteomes" id="UP000094844"/>
    </source>
</evidence>
<dbReference type="Pfam" id="PF12792">
    <property type="entry name" value="CSS-motif"/>
    <property type="match status" value="1"/>
</dbReference>
<evidence type="ECO:0000256" key="10">
    <source>
        <dbReference type="SAM" id="Phobius"/>
    </source>
</evidence>
<keyword evidence="6" id="KW-0378">Hydrolase</keyword>
<dbReference type="STRING" id="569.A6V27_16250"/>
<evidence type="ECO:0000256" key="3">
    <source>
        <dbReference type="ARBA" id="ARBA00022475"/>
    </source>
</evidence>